<sequence length="141" mass="16892">MCTSEFNLTTFSYLKSVYTDQYIHIDKNYYFRLVIINNPEFNNSTNILNFYRKINNLTKKNKLAIGYSMEKIKIPVGKKVYIINLPMEVLYVKNKFNNDTLKPTIKNYVKREEIGDLYIYTIHIDFNDFIDKINRLSVNNY</sequence>
<gene>
    <name evidence="1" type="ORF">glt_00118</name>
</gene>
<proteinExistence type="predicted"/>
<keyword evidence="2" id="KW-1185">Reference proteome</keyword>
<evidence type="ECO:0000313" key="1">
    <source>
        <dbReference type="EMBL" id="AGF84927.1"/>
    </source>
</evidence>
<dbReference type="Proteomes" id="UP000241071">
    <property type="component" value="Segment"/>
</dbReference>
<protein>
    <submittedName>
        <fullName evidence="1">Uncharacterized protein</fullName>
    </submittedName>
</protein>
<reference evidence="1 2" key="1">
    <citation type="submission" date="2012-10" db="EMBL/GenBank/DDBJ databases">
        <title>Complete genome sequence of Moumouvirus goulette.</title>
        <authorList>
            <person name="Fournous G."/>
            <person name="Bougalmi M."/>
            <person name="Colson P."/>
        </authorList>
    </citation>
    <scope>NUCLEOTIDE SEQUENCE [LARGE SCALE GENOMIC DNA]</scope>
</reference>
<name>M1PW28_9VIRU</name>
<accession>M1PW28</accession>
<dbReference type="EMBL" id="KC008572">
    <property type="protein sequence ID" value="AGF84927.1"/>
    <property type="molecule type" value="Genomic_DNA"/>
</dbReference>
<evidence type="ECO:0000313" key="2">
    <source>
        <dbReference type="Proteomes" id="UP000241071"/>
    </source>
</evidence>
<organism evidence="1 2">
    <name type="scientific">Moumouvirus goulette</name>
    <dbReference type="NCBI Taxonomy" id="1247379"/>
    <lineage>
        <taxon>Viruses</taxon>
        <taxon>Varidnaviria</taxon>
        <taxon>Bamfordvirae</taxon>
        <taxon>Nucleocytoviricota</taxon>
        <taxon>Megaviricetes</taxon>
        <taxon>Imitervirales</taxon>
        <taxon>Mimiviridae</taxon>
        <taxon>Megamimivirinae</taxon>
        <taxon>Moumouvirus</taxon>
        <taxon>Moumouvirus goulettemassiliense</taxon>
    </lineage>
</organism>